<proteinExistence type="predicted"/>
<feature type="domain" description="HTH cro/C1-type" evidence="1">
    <location>
        <begin position="14"/>
        <end position="68"/>
    </location>
</feature>
<dbReference type="InterPro" id="IPR043917">
    <property type="entry name" value="DUF5753"/>
</dbReference>
<dbReference type="CDD" id="cd00093">
    <property type="entry name" value="HTH_XRE"/>
    <property type="match status" value="1"/>
</dbReference>
<dbReference type="Gene3D" id="1.10.260.40">
    <property type="entry name" value="lambda repressor-like DNA-binding domains"/>
    <property type="match status" value="1"/>
</dbReference>
<protein>
    <submittedName>
        <fullName evidence="2">Helix-turn-helix transcriptional regulator</fullName>
    </submittedName>
</protein>
<name>A0ABU2N064_9ACTN</name>
<dbReference type="Pfam" id="PF19054">
    <property type="entry name" value="DUF5753"/>
    <property type="match status" value="1"/>
</dbReference>
<gene>
    <name evidence="2" type="ORF">RM590_32600</name>
</gene>
<dbReference type="SMART" id="SM00530">
    <property type="entry name" value="HTH_XRE"/>
    <property type="match status" value="1"/>
</dbReference>
<reference evidence="3" key="1">
    <citation type="submission" date="2023-07" db="EMBL/GenBank/DDBJ databases">
        <title>30 novel species of actinomycetes from the DSMZ collection.</title>
        <authorList>
            <person name="Nouioui I."/>
        </authorList>
    </citation>
    <scope>NUCLEOTIDE SEQUENCE [LARGE SCALE GENOMIC DNA]</scope>
    <source>
        <strain evidence="3">DSM 44938</strain>
    </source>
</reference>
<comment type="caution">
    <text evidence="2">The sequence shown here is derived from an EMBL/GenBank/DDBJ whole genome shotgun (WGS) entry which is preliminary data.</text>
</comment>
<evidence type="ECO:0000313" key="3">
    <source>
        <dbReference type="Proteomes" id="UP001183246"/>
    </source>
</evidence>
<keyword evidence="3" id="KW-1185">Reference proteome</keyword>
<sequence>MASTFRSRRLGADLRRLREEAALSSEFVANEMGFSRPKLNRIECGEVRVAQNDLKALLKLYGVDDEASVGAFIVSAREAKRPGWWQAFQDTIPRTYADYIALEAAATEIKNWEPTIVPGLLQTEAYARAVIHANPAILSPADVDDLVKVLHERQVVLDREPPEQPPRLWAVIGESAIRQTVGGVKVMREQLTHLGELTERQHIVLQVLPHTAGAHAGLTGAFVVFGLPRDPDVVSVENMTGTLYMDQPGERRGYNDAFDHLRATALNPADSLALIQRAAKEMQE</sequence>
<dbReference type="PROSITE" id="PS50943">
    <property type="entry name" value="HTH_CROC1"/>
    <property type="match status" value="1"/>
</dbReference>
<organism evidence="2 3">
    <name type="scientific">Streptomyces litchfieldiae</name>
    <dbReference type="NCBI Taxonomy" id="3075543"/>
    <lineage>
        <taxon>Bacteria</taxon>
        <taxon>Bacillati</taxon>
        <taxon>Actinomycetota</taxon>
        <taxon>Actinomycetes</taxon>
        <taxon>Kitasatosporales</taxon>
        <taxon>Streptomycetaceae</taxon>
        <taxon>Streptomyces</taxon>
    </lineage>
</organism>
<dbReference type="InterPro" id="IPR001387">
    <property type="entry name" value="Cro/C1-type_HTH"/>
</dbReference>
<dbReference type="InterPro" id="IPR010982">
    <property type="entry name" value="Lambda_DNA-bd_dom_sf"/>
</dbReference>
<evidence type="ECO:0000313" key="2">
    <source>
        <dbReference type="EMBL" id="MDT0347285.1"/>
    </source>
</evidence>
<dbReference type="Pfam" id="PF13560">
    <property type="entry name" value="HTH_31"/>
    <property type="match status" value="1"/>
</dbReference>
<accession>A0ABU2N064</accession>
<dbReference type="SUPFAM" id="SSF47413">
    <property type="entry name" value="lambda repressor-like DNA-binding domains"/>
    <property type="match status" value="1"/>
</dbReference>
<dbReference type="EMBL" id="JAVREL010000029">
    <property type="protein sequence ID" value="MDT0347285.1"/>
    <property type="molecule type" value="Genomic_DNA"/>
</dbReference>
<dbReference type="Proteomes" id="UP001183246">
    <property type="component" value="Unassembled WGS sequence"/>
</dbReference>
<evidence type="ECO:0000259" key="1">
    <source>
        <dbReference type="PROSITE" id="PS50943"/>
    </source>
</evidence>
<dbReference type="RefSeq" id="WP_311708409.1">
    <property type="nucleotide sequence ID" value="NZ_JAVREL010000029.1"/>
</dbReference>